<evidence type="ECO:0000256" key="1">
    <source>
        <dbReference type="SAM" id="MobiDB-lite"/>
    </source>
</evidence>
<dbReference type="InterPro" id="IPR044884">
    <property type="entry name" value="Ribosomal_mL55_sf"/>
</dbReference>
<evidence type="ECO:0000313" key="3">
    <source>
        <dbReference type="Proteomes" id="UP001432322"/>
    </source>
</evidence>
<proteinExistence type="predicted"/>
<comment type="caution">
    <text evidence="2">The sequence shown here is derived from an EMBL/GenBank/DDBJ whole genome shotgun (WGS) entry which is preliminary data.</text>
</comment>
<dbReference type="Pfam" id="PF09776">
    <property type="entry name" value="Mitoc_L55"/>
    <property type="match status" value="1"/>
</dbReference>
<dbReference type="GO" id="GO:0005762">
    <property type="term" value="C:mitochondrial large ribosomal subunit"/>
    <property type="evidence" value="ECO:0007669"/>
    <property type="project" value="InterPro"/>
</dbReference>
<gene>
    <name evidence="2" type="ORF">PFISCL1PPCAC_17381</name>
</gene>
<sequence length="147" mass="15714">STSSLRSLARIAGGSTTAVRSNAHRATLGAAARHEYLRRYPIQLVRPDGSTIGVRAPEPLKMFAMPIDLKQLSEDERLQMLAARKPKTKAIVQESIDDNFDAGAYMGGFWSGGAEPAPTSPPKDAAPTKKAAAPAAKKSEKKDAKKK</sequence>
<dbReference type="PANTHER" id="PTHR34095">
    <property type="entry name" value="39S RIBOSOMAL PROTEIN L55, MITOCHONDRIAL"/>
    <property type="match status" value="1"/>
</dbReference>
<dbReference type="InterPro" id="IPR018615">
    <property type="entry name" value="Ribosomal_mL55"/>
</dbReference>
<feature type="compositionally biased region" description="Basic and acidic residues" evidence="1">
    <location>
        <begin position="137"/>
        <end position="147"/>
    </location>
</feature>
<dbReference type="EMBL" id="BTSY01000004">
    <property type="protein sequence ID" value="GMT26084.1"/>
    <property type="molecule type" value="Genomic_DNA"/>
</dbReference>
<dbReference type="PANTHER" id="PTHR34095:SF1">
    <property type="entry name" value="LARGE RIBOSOMAL SUBUNIT PROTEIN ML55"/>
    <property type="match status" value="1"/>
</dbReference>
<evidence type="ECO:0008006" key="4">
    <source>
        <dbReference type="Google" id="ProtNLM"/>
    </source>
</evidence>
<dbReference type="GO" id="GO:0006412">
    <property type="term" value="P:translation"/>
    <property type="evidence" value="ECO:0007669"/>
    <property type="project" value="TreeGrafter"/>
</dbReference>
<dbReference type="AlphaFoldDB" id="A0AAV5W5Q0"/>
<evidence type="ECO:0000313" key="2">
    <source>
        <dbReference type="EMBL" id="GMT26084.1"/>
    </source>
</evidence>
<name>A0AAV5W5Q0_9BILA</name>
<accession>A0AAV5W5Q0</accession>
<feature type="compositionally biased region" description="Low complexity" evidence="1">
    <location>
        <begin position="122"/>
        <end position="136"/>
    </location>
</feature>
<dbReference type="Gene3D" id="6.20.130.20">
    <property type="entry name" value="Mitochondrial ribosomal protein L55"/>
    <property type="match status" value="1"/>
</dbReference>
<protein>
    <recommendedName>
        <fullName evidence="4">Mrpl-55</fullName>
    </recommendedName>
</protein>
<feature type="region of interest" description="Disordered" evidence="1">
    <location>
        <begin position="111"/>
        <end position="147"/>
    </location>
</feature>
<feature type="non-terminal residue" evidence="2">
    <location>
        <position position="1"/>
    </location>
</feature>
<dbReference type="Proteomes" id="UP001432322">
    <property type="component" value="Unassembled WGS sequence"/>
</dbReference>
<reference evidence="2" key="1">
    <citation type="submission" date="2023-10" db="EMBL/GenBank/DDBJ databases">
        <title>Genome assembly of Pristionchus species.</title>
        <authorList>
            <person name="Yoshida K."/>
            <person name="Sommer R.J."/>
        </authorList>
    </citation>
    <scope>NUCLEOTIDE SEQUENCE</scope>
    <source>
        <strain evidence="2">RS5133</strain>
    </source>
</reference>
<organism evidence="2 3">
    <name type="scientific">Pristionchus fissidentatus</name>
    <dbReference type="NCBI Taxonomy" id="1538716"/>
    <lineage>
        <taxon>Eukaryota</taxon>
        <taxon>Metazoa</taxon>
        <taxon>Ecdysozoa</taxon>
        <taxon>Nematoda</taxon>
        <taxon>Chromadorea</taxon>
        <taxon>Rhabditida</taxon>
        <taxon>Rhabditina</taxon>
        <taxon>Diplogasteromorpha</taxon>
        <taxon>Diplogasteroidea</taxon>
        <taxon>Neodiplogasteridae</taxon>
        <taxon>Pristionchus</taxon>
    </lineage>
</organism>
<dbReference type="GO" id="GO:0003735">
    <property type="term" value="F:structural constituent of ribosome"/>
    <property type="evidence" value="ECO:0007669"/>
    <property type="project" value="InterPro"/>
</dbReference>
<keyword evidence="3" id="KW-1185">Reference proteome</keyword>